<protein>
    <submittedName>
        <fullName evidence="1">Uncharacterized protein</fullName>
    </submittedName>
</protein>
<evidence type="ECO:0000313" key="1">
    <source>
        <dbReference type="EMBL" id="KKN28316.1"/>
    </source>
</evidence>
<proteinExistence type="predicted"/>
<gene>
    <name evidence="1" type="ORF">LCGC14_0855570</name>
</gene>
<organism evidence="1">
    <name type="scientific">marine sediment metagenome</name>
    <dbReference type="NCBI Taxonomy" id="412755"/>
    <lineage>
        <taxon>unclassified sequences</taxon>
        <taxon>metagenomes</taxon>
        <taxon>ecological metagenomes</taxon>
    </lineage>
</organism>
<sequence>MKLVMRCTVVDGGHKEQMTVPLEYKSKKKCLYDFMKLAKAIYKNRGTMYDRGGYFMFMGLRFASHDYYHEFSDCMFSPGRCPPLESPPTIYTLEEWFNKFQMKEN</sequence>
<comment type="caution">
    <text evidence="1">The sequence shown here is derived from an EMBL/GenBank/DDBJ whole genome shotgun (WGS) entry which is preliminary data.</text>
</comment>
<reference evidence="1" key="1">
    <citation type="journal article" date="2015" name="Nature">
        <title>Complex archaea that bridge the gap between prokaryotes and eukaryotes.</title>
        <authorList>
            <person name="Spang A."/>
            <person name="Saw J.H."/>
            <person name="Jorgensen S.L."/>
            <person name="Zaremba-Niedzwiedzka K."/>
            <person name="Martijn J."/>
            <person name="Lind A.E."/>
            <person name="van Eijk R."/>
            <person name="Schleper C."/>
            <person name="Guy L."/>
            <person name="Ettema T.J."/>
        </authorList>
    </citation>
    <scope>NUCLEOTIDE SEQUENCE</scope>
</reference>
<dbReference type="AlphaFoldDB" id="A0A0F9RTM2"/>
<name>A0A0F9RTM2_9ZZZZ</name>
<accession>A0A0F9RTM2</accession>
<dbReference type="EMBL" id="LAZR01002573">
    <property type="protein sequence ID" value="KKN28316.1"/>
    <property type="molecule type" value="Genomic_DNA"/>
</dbReference>